<keyword evidence="3 6" id="KW-0808">Transferase</keyword>
<comment type="function">
    <text evidence="6">Plays a central role in 2-thiolation of mcm(5)S(2)U at tRNA wobble positions of tRNA(Lys), tRNA(Glu) and tRNA(Gln). Directly binds tRNAs and probably acts by catalyzing adenylation of tRNAs, an intermediate required for 2-thiolation. It is unclear whether it acts as a sulfurtransferase that transfers sulfur from thiocarboxylated URM1 onto the uridine of tRNAs at wobble position.</text>
</comment>
<dbReference type="SUPFAM" id="SSF52402">
    <property type="entry name" value="Adenine nucleotide alpha hydrolases-like"/>
    <property type="match status" value="1"/>
</dbReference>
<reference evidence="9 10" key="2">
    <citation type="journal article" date="2021" name="Genomics">
        <title>High-quality reference genome for Clonorchis sinensis.</title>
        <authorList>
            <person name="Young N.D."/>
            <person name="Stroehlein A.J."/>
            <person name="Kinkar L."/>
            <person name="Wang T."/>
            <person name="Sohn W.M."/>
            <person name="Chang B.C.H."/>
            <person name="Kaur P."/>
            <person name="Weisz D."/>
            <person name="Dudchenko O."/>
            <person name="Aiden E.L."/>
            <person name="Korhonen P.K."/>
            <person name="Gasser R.B."/>
        </authorList>
    </citation>
    <scope>NUCLEOTIDE SEQUENCE [LARGE SCALE GENOMIC DNA]</scope>
    <source>
        <strain evidence="9">Cs-k2</strain>
    </source>
</reference>
<proteinExistence type="inferred from homology"/>
<comment type="similarity">
    <text evidence="6">Belongs to the TtcA family. CTU1/NCS6/ATPBD3 subfamily.</text>
</comment>
<dbReference type="CDD" id="cd01713">
    <property type="entry name" value="CTU1-like"/>
    <property type="match status" value="1"/>
</dbReference>
<sequence length="392" mass="43757">MALARLAQCFLSWFGQSGGISALVLLSARKGVRAERMFVCLFIHCIDCYFRSTYRCPMAPLLCARCGEKGYIKRPKTGDVLCKSCFSRCFEDEVHWVIKNANLISPGDKIAIGASGGKDSTVLAYVMKLLNERHHYGAELLLLSIDEGISGYRDESLETVKRNQMQYDLPLTILSYEDLFGWSMDAIVQKVGNKRNCTFCGIFRRQALDKGAVMLQATKICTGHNADDVAETVLMNILRGDIGRLKRCTAIVTGCDGVLPRFKPFKYTYEKEIVMYARLHNLDYFSTECKYAPNAYRGYARTFLKDLERFRPRAILDIIHSGEQMAISQDVKVPVQGLCERCGCVSSQLVCQACVLLEGLNAGLPQLSVEHGRDHTACSSAQSPLTLSRSNT</sequence>
<dbReference type="InterPro" id="IPR056369">
    <property type="entry name" value="CTU1-like_ATP-bd"/>
</dbReference>
<dbReference type="InterPro" id="IPR000541">
    <property type="entry name" value="Ncs6/Tuc1/Ctu1"/>
</dbReference>
<keyword evidence="5 6" id="KW-0694">RNA-binding</keyword>
<comment type="pathway">
    <text evidence="6">tRNA modification; 5-methoxycarbonylmethyl-2-thiouridine-tRNA biosynthesis.</text>
</comment>
<evidence type="ECO:0000256" key="2">
    <source>
        <dbReference type="ARBA" id="ARBA00022555"/>
    </source>
</evidence>
<evidence type="ECO:0000259" key="8">
    <source>
        <dbReference type="Pfam" id="PF16503"/>
    </source>
</evidence>
<evidence type="ECO:0000256" key="5">
    <source>
        <dbReference type="ARBA" id="ARBA00022884"/>
    </source>
</evidence>
<feature type="domain" description="Cytoplasmic tRNA 2-thiolation protein 1 C-terminal" evidence="8">
    <location>
        <begin position="338"/>
        <end position="367"/>
    </location>
</feature>
<organism evidence="9 10">
    <name type="scientific">Clonorchis sinensis</name>
    <name type="common">Chinese liver fluke</name>
    <dbReference type="NCBI Taxonomy" id="79923"/>
    <lineage>
        <taxon>Eukaryota</taxon>
        <taxon>Metazoa</taxon>
        <taxon>Spiralia</taxon>
        <taxon>Lophotrochozoa</taxon>
        <taxon>Platyhelminthes</taxon>
        <taxon>Trematoda</taxon>
        <taxon>Digenea</taxon>
        <taxon>Opisthorchiida</taxon>
        <taxon>Opisthorchiata</taxon>
        <taxon>Opisthorchiidae</taxon>
        <taxon>Clonorchis</taxon>
    </lineage>
</organism>
<feature type="domain" description="tRNA(Ile)-lysidine/2-thiocytidine synthase N-terminal" evidence="7">
    <location>
        <begin position="109"/>
        <end position="295"/>
    </location>
</feature>
<keyword evidence="1 6" id="KW-0963">Cytoplasm</keyword>
<dbReference type="Pfam" id="PF01171">
    <property type="entry name" value="ATP_bind_3"/>
    <property type="match status" value="1"/>
</dbReference>
<dbReference type="FunCoup" id="A0A3R7C034">
    <property type="interactions" value="317"/>
</dbReference>
<dbReference type="GO" id="GO:0000049">
    <property type="term" value="F:tRNA binding"/>
    <property type="evidence" value="ECO:0007669"/>
    <property type="project" value="UniProtKB-UniRule"/>
</dbReference>
<dbReference type="InterPro" id="IPR014729">
    <property type="entry name" value="Rossmann-like_a/b/a_fold"/>
</dbReference>
<keyword evidence="10" id="KW-1185">Reference proteome</keyword>
<gene>
    <name evidence="9" type="ORF">CSKR_112625</name>
</gene>
<dbReference type="PANTHER" id="PTHR11807:SF12">
    <property type="entry name" value="CYTOPLASMIC TRNA 2-THIOLATION PROTEIN 1"/>
    <property type="match status" value="1"/>
</dbReference>
<evidence type="ECO:0000256" key="3">
    <source>
        <dbReference type="ARBA" id="ARBA00022679"/>
    </source>
</evidence>
<dbReference type="EMBL" id="NIRI02000010">
    <property type="protein sequence ID" value="KAG5454081.1"/>
    <property type="molecule type" value="Genomic_DNA"/>
</dbReference>
<reference evidence="9 10" key="1">
    <citation type="journal article" date="2018" name="Biotechnol. Adv.">
        <title>Improved genomic resources and new bioinformatic workflow for the carcinogenic parasite Clonorchis sinensis: Biotechnological implications.</title>
        <authorList>
            <person name="Wang D."/>
            <person name="Korhonen P.K."/>
            <person name="Gasser R.B."/>
            <person name="Young N.D."/>
        </authorList>
    </citation>
    <scope>NUCLEOTIDE SEQUENCE [LARGE SCALE GENOMIC DNA]</scope>
    <source>
        <strain evidence="9">Cs-k2</strain>
    </source>
</reference>
<dbReference type="GO" id="GO:0005739">
    <property type="term" value="C:mitochondrion"/>
    <property type="evidence" value="ECO:0007669"/>
    <property type="project" value="TreeGrafter"/>
</dbReference>
<evidence type="ECO:0000256" key="6">
    <source>
        <dbReference type="HAMAP-Rule" id="MF_03053"/>
    </source>
</evidence>
<dbReference type="EC" id="2.7.7.-" evidence="6"/>
<dbReference type="FunFam" id="3.40.50.620:FF:000054">
    <property type="entry name" value="Cytoplasmic tRNA 2-thiolation protein 1"/>
    <property type="match status" value="1"/>
</dbReference>
<comment type="subcellular location">
    <subcellularLocation>
        <location evidence="6">Cytoplasm</location>
    </subcellularLocation>
</comment>
<dbReference type="HAMAP" id="MF_03053">
    <property type="entry name" value="CTU1"/>
    <property type="match status" value="1"/>
</dbReference>
<protein>
    <recommendedName>
        <fullName evidence="6">Cytoplasmic tRNA 2-thiolation protein 1</fullName>
        <ecNumber evidence="6">2.7.7.-</ecNumber>
    </recommendedName>
    <alternativeName>
        <fullName evidence="6">Cytoplasmic tRNA adenylyltransferase 1</fullName>
    </alternativeName>
</protein>
<dbReference type="GO" id="GO:0032447">
    <property type="term" value="P:protein urmylation"/>
    <property type="evidence" value="ECO:0007669"/>
    <property type="project" value="UniProtKB-UniRule"/>
</dbReference>
<evidence type="ECO:0000256" key="4">
    <source>
        <dbReference type="ARBA" id="ARBA00022694"/>
    </source>
</evidence>
<dbReference type="Gene3D" id="3.40.50.620">
    <property type="entry name" value="HUPs"/>
    <property type="match status" value="1"/>
</dbReference>
<dbReference type="PROSITE" id="PS01263">
    <property type="entry name" value="UPF0021"/>
    <property type="match status" value="1"/>
</dbReference>
<dbReference type="NCBIfam" id="TIGR00269">
    <property type="entry name" value="TIGR00269 family protein"/>
    <property type="match status" value="1"/>
</dbReference>
<dbReference type="InParanoid" id="A0A3R7C034"/>
<dbReference type="InterPro" id="IPR020554">
    <property type="entry name" value="UPF0021_CS"/>
</dbReference>
<dbReference type="PANTHER" id="PTHR11807">
    <property type="entry name" value="ATPASES OF THE PP SUPERFAMILY-RELATED"/>
    <property type="match status" value="1"/>
</dbReference>
<dbReference type="STRING" id="79923.A0A3R7C034"/>
<keyword evidence="4 6" id="KW-0819">tRNA processing</keyword>
<name>A0A3R7C034_CLOSI</name>
<dbReference type="GO" id="GO:0002143">
    <property type="term" value="P:tRNA wobble position uridine thiolation"/>
    <property type="evidence" value="ECO:0007669"/>
    <property type="project" value="TreeGrafter"/>
</dbReference>
<dbReference type="OrthoDB" id="198857at2759"/>
<comment type="caution">
    <text evidence="9">The sequence shown here is derived from an EMBL/GenBank/DDBJ whole genome shotgun (WGS) entry which is preliminary data.</text>
</comment>
<evidence type="ECO:0000259" key="7">
    <source>
        <dbReference type="Pfam" id="PF01171"/>
    </source>
</evidence>
<evidence type="ECO:0000256" key="1">
    <source>
        <dbReference type="ARBA" id="ARBA00022490"/>
    </source>
</evidence>
<dbReference type="AlphaFoldDB" id="A0A3R7C034"/>
<dbReference type="GO" id="GO:0002144">
    <property type="term" value="C:cytosolic tRNA wobble base thiouridylase complex"/>
    <property type="evidence" value="ECO:0007669"/>
    <property type="project" value="TreeGrafter"/>
</dbReference>
<dbReference type="InterPro" id="IPR011063">
    <property type="entry name" value="TilS/TtcA_N"/>
</dbReference>
<dbReference type="Proteomes" id="UP000286415">
    <property type="component" value="Unassembled WGS sequence"/>
</dbReference>
<evidence type="ECO:0000313" key="10">
    <source>
        <dbReference type="Proteomes" id="UP000286415"/>
    </source>
</evidence>
<keyword evidence="2 6" id="KW-0820">tRNA-binding</keyword>
<dbReference type="InterPro" id="IPR032442">
    <property type="entry name" value="CTU1_C"/>
</dbReference>
<dbReference type="GO" id="GO:0016779">
    <property type="term" value="F:nucleotidyltransferase activity"/>
    <property type="evidence" value="ECO:0007669"/>
    <property type="project" value="UniProtKB-UniRule"/>
</dbReference>
<evidence type="ECO:0000313" key="9">
    <source>
        <dbReference type="EMBL" id="KAG5454081.1"/>
    </source>
</evidence>
<accession>A0A3R7C034</accession>
<dbReference type="UniPathway" id="UPA00988"/>
<dbReference type="Pfam" id="PF16503">
    <property type="entry name" value="zn-ribbon_14"/>
    <property type="match status" value="1"/>
</dbReference>